<feature type="signal peptide" evidence="2">
    <location>
        <begin position="1"/>
        <end position="23"/>
    </location>
</feature>
<dbReference type="PROSITE" id="PS51257">
    <property type="entry name" value="PROKAR_LIPOPROTEIN"/>
    <property type="match status" value="1"/>
</dbReference>
<feature type="region of interest" description="Disordered" evidence="1">
    <location>
        <begin position="23"/>
        <end position="60"/>
    </location>
</feature>
<evidence type="ECO:0000256" key="1">
    <source>
        <dbReference type="SAM" id="MobiDB-lite"/>
    </source>
</evidence>
<dbReference type="Proteomes" id="UP000317422">
    <property type="component" value="Unassembled WGS sequence"/>
</dbReference>
<comment type="caution">
    <text evidence="3">The sequence shown here is derived from an EMBL/GenBank/DDBJ whole genome shotgun (WGS) entry which is preliminary data.</text>
</comment>
<dbReference type="EMBL" id="VFQC01000001">
    <property type="protein sequence ID" value="TQN30916.1"/>
    <property type="molecule type" value="Genomic_DNA"/>
</dbReference>
<evidence type="ECO:0000313" key="4">
    <source>
        <dbReference type="Proteomes" id="UP000317422"/>
    </source>
</evidence>
<sequence>MTVRTAGAVATVALLVLTGCVESDDGADDNAAETPGPSGTDGETPYGGPTPLGEGEQPDLDIGGVVTEAAANDTVELATRGAGTEDAMDATEWETRFRITFDGAQREGTGVTFTGQAEYLGDTGGYLLHSHDIRVLVPTEGGDGRGEDGESPEEGYETFTAAEPAQLATLTPENPDEEFSVTIADVPPEPEGRRNDDGTVGRFVKYRTPPELWGHTVEAPPDFTPGRLCYFEGEEWHDIPLFDYTDYPCG</sequence>
<protein>
    <recommendedName>
        <fullName evidence="5">Secreted protein</fullName>
    </recommendedName>
</protein>
<accession>A0A543NGD6</accession>
<dbReference type="OrthoDB" id="3429884at2"/>
<keyword evidence="4" id="KW-1185">Reference proteome</keyword>
<gene>
    <name evidence="3" type="ORF">FHX37_0804</name>
</gene>
<reference evidence="3 4" key="1">
    <citation type="submission" date="2019-06" db="EMBL/GenBank/DDBJ databases">
        <title>Sequencing the genomes of 1000 actinobacteria strains.</title>
        <authorList>
            <person name="Klenk H.-P."/>
        </authorList>
    </citation>
    <scope>NUCLEOTIDE SEQUENCE [LARGE SCALE GENOMIC DNA]</scope>
    <source>
        <strain evidence="3 4">DSM 45015</strain>
    </source>
</reference>
<evidence type="ECO:0008006" key="5">
    <source>
        <dbReference type="Google" id="ProtNLM"/>
    </source>
</evidence>
<evidence type="ECO:0000313" key="3">
    <source>
        <dbReference type="EMBL" id="TQN30916.1"/>
    </source>
</evidence>
<dbReference type="AlphaFoldDB" id="A0A543NGD6"/>
<name>A0A543NGD6_9ACTN</name>
<proteinExistence type="predicted"/>
<keyword evidence="2" id="KW-0732">Signal</keyword>
<dbReference type="RefSeq" id="WP_141922203.1">
    <property type="nucleotide sequence ID" value="NZ_VFQC01000001.1"/>
</dbReference>
<feature type="chain" id="PRO_5022089335" description="Secreted protein" evidence="2">
    <location>
        <begin position="24"/>
        <end position="250"/>
    </location>
</feature>
<organism evidence="3 4">
    <name type="scientific">Haloactinospora alba</name>
    <dbReference type="NCBI Taxonomy" id="405555"/>
    <lineage>
        <taxon>Bacteria</taxon>
        <taxon>Bacillati</taxon>
        <taxon>Actinomycetota</taxon>
        <taxon>Actinomycetes</taxon>
        <taxon>Streptosporangiales</taxon>
        <taxon>Nocardiopsidaceae</taxon>
        <taxon>Haloactinospora</taxon>
    </lineage>
</organism>
<evidence type="ECO:0000256" key="2">
    <source>
        <dbReference type="SAM" id="SignalP"/>
    </source>
</evidence>